<evidence type="ECO:0000313" key="3">
    <source>
        <dbReference type="Proteomes" id="UP000297239"/>
    </source>
</evidence>
<evidence type="ECO:0000259" key="1">
    <source>
        <dbReference type="Pfam" id="PF08239"/>
    </source>
</evidence>
<keyword evidence="3" id="KW-1185">Reference proteome</keyword>
<proteinExistence type="predicted"/>
<sequence>MIKQCIILIFIISTNLYSEKTYFYVNAKSVRLRESPSLDSKILTILKENETVDFVGEKSESESTTRIGKIEKKDYFYLVKTSSDLVGWVFGYYITDSKTFEKDITFCSRSIPTETVIGLEKKANFNRKELTYNEEFKIKDTNFSIRNGGCDYFTHIIKIETNSNLKFSDQKKIINLLTEKLINLSKFYQNDFDLKIVIKHLQKRNIQFDTNYEFLSGKQIANAEEENPGPTFHVKKPNLSNQKITIEIILASGLL</sequence>
<protein>
    <submittedName>
        <fullName evidence="2">SH3 domain-containing protein</fullName>
    </submittedName>
</protein>
<evidence type="ECO:0000313" key="2">
    <source>
        <dbReference type="EMBL" id="TGK75338.1"/>
    </source>
</evidence>
<gene>
    <name evidence="2" type="ORF">EHQ18_03340</name>
</gene>
<comment type="caution">
    <text evidence="2">The sequence shown here is derived from an EMBL/GenBank/DDBJ whole genome shotgun (WGS) entry which is preliminary data.</text>
</comment>
<feature type="domain" description="SH3b" evidence="1">
    <location>
        <begin position="29"/>
        <end position="94"/>
    </location>
</feature>
<dbReference type="InterPro" id="IPR003646">
    <property type="entry name" value="SH3-like_bac-type"/>
</dbReference>
<reference evidence="2" key="1">
    <citation type="journal article" date="2019" name="PLoS Negl. Trop. Dis.">
        <title>Revisiting the worldwide diversity of Leptospira species in the environment.</title>
        <authorList>
            <person name="Vincent A.T."/>
            <person name="Schiettekatte O."/>
            <person name="Bourhy P."/>
            <person name="Veyrier F.J."/>
            <person name="Picardeau M."/>
        </authorList>
    </citation>
    <scope>NUCLEOTIDE SEQUENCE [LARGE SCALE GENOMIC DNA]</scope>
    <source>
        <strain evidence="2">201800293</strain>
    </source>
</reference>
<dbReference type="Pfam" id="PF08239">
    <property type="entry name" value="SH3_3"/>
    <property type="match status" value="1"/>
</dbReference>
<dbReference type="EMBL" id="RQFF01000010">
    <property type="protein sequence ID" value="TGK75338.1"/>
    <property type="molecule type" value="Genomic_DNA"/>
</dbReference>
<dbReference type="RefSeq" id="WP_135631822.1">
    <property type="nucleotide sequence ID" value="NZ_RQFE01000009.1"/>
</dbReference>
<organism evidence="2 3">
    <name type="scientific">Leptospira kanakyensis</name>
    <dbReference type="NCBI Taxonomy" id="2484968"/>
    <lineage>
        <taxon>Bacteria</taxon>
        <taxon>Pseudomonadati</taxon>
        <taxon>Spirochaetota</taxon>
        <taxon>Spirochaetia</taxon>
        <taxon>Leptospirales</taxon>
        <taxon>Leptospiraceae</taxon>
        <taxon>Leptospira</taxon>
    </lineage>
</organism>
<accession>A0A6N4QPI8</accession>
<dbReference type="Gene3D" id="2.30.30.40">
    <property type="entry name" value="SH3 Domains"/>
    <property type="match status" value="1"/>
</dbReference>
<dbReference type="Proteomes" id="UP000297239">
    <property type="component" value="Unassembled WGS sequence"/>
</dbReference>
<dbReference type="AlphaFoldDB" id="A0A6N4QPI8"/>
<name>A0A6N4QPI8_9LEPT</name>